<dbReference type="AlphaFoldDB" id="A0A2S9JXS7"/>
<dbReference type="Gene3D" id="1.10.10.60">
    <property type="entry name" value="Homeodomain-like"/>
    <property type="match status" value="1"/>
</dbReference>
<dbReference type="PROSITE" id="PS50977">
    <property type="entry name" value="HTH_TETR_2"/>
    <property type="match status" value="1"/>
</dbReference>
<dbReference type="InterPro" id="IPR009057">
    <property type="entry name" value="Homeodomain-like_sf"/>
</dbReference>
<dbReference type="EMBL" id="PVBT01000001">
    <property type="protein sequence ID" value="PRD58129.1"/>
    <property type="molecule type" value="Genomic_DNA"/>
</dbReference>
<dbReference type="SUPFAM" id="SSF46689">
    <property type="entry name" value="Homeodomain-like"/>
    <property type="match status" value="1"/>
</dbReference>
<dbReference type="Gene3D" id="1.10.357.10">
    <property type="entry name" value="Tetracycline Repressor, domain 2"/>
    <property type="match status" value="1"/>
</dbReference>
<dbReference type="SUPFAM" id="SSF48498">
    <property type="entry name" value="Tetracyclin repressor-like, C-terminal domain"/>
    <property type="match status" value="1"/>
</dbReference>
<evidence type="ECO:0000256" key="2">
    <source>
        <dbReference type="ARBA" id="ARBA00023125"/>
    </source>
</evidence>
<keyword evidence="2 4" id="KW-0238">DNA-binding</keyword>
<reference evidence="6 7" key="1">
    <citation type="submission" date="2018-02" db="EMBL/GenBank/DDBJ databases">
        <title>The draft genome of Phyllobacterium myrsinacearum DSM5892.</title>
        <authorList>
            <person name="Li L."/>
            <person name="Liu L."/>
            <person name="Zhang X."/>
            <person name="Wang T."/>
        </authorList>
    </citation>
    <scope>NUCLEOTIDE SEQUENCE [LARGE SCALE GENOMIC DNA]</scope>
    <source>
        <strain evidence="6 7">DSM 5892</strain>
    </source>
</reference>
<proteinExistence type="predicted"/>
<evidence type="ECO:0000259" key="5">
    <source>
        <dbReference type="PROSITE" id="PS50977"/>
    </source>
</evidence>
<sequence length="268" mass="29430">MRPNPLMPIRILSVIDCPFCPGGEMARLIFEEGLLSVPLNFRLLRIKIFATNLLRYGTEMKEKSARGRPRQYDAKAALGAALLEFRHRGYTATSLDHLSEATKMARPSLYAAFGNKRAIYLRAVAHYVDDSAERWNRALFGERSLAKALNDYFLMIVAIYSEGDDRPLGCPVLSVITGEATADPLIGAELFAALARTDARFRDRIAAARDDAQLPDATDIDAIADMLAALQHSLAQRARAGMIRADLERIARNSIALILKAAGATTAP</sequence>
<dbReference type="GO" id="GO:0003677">
    <property type="term" value="F:DNA binding"/>
    <property type="evidence" value="ECO:0007669"/>
    <property type="project" value="UniProtKB-UniRule"/>
</dbReference>
<evidence type="ECO:0000256" key="1">
    <source>
        <dbReference type="ARBA" id="ARBA00023015"/>
    </source>
</evidence>
<organism evidence="6 7">
    <name type="scientific">Phyllobacterium myrsinacearum</name>
    <dbReference type="NCBI Taxonomy" id="28101"/>
    <lineage>
        <taxon>Bacteria</taxon>
        <taxon>Pseudomonadati</taxon>
        <taxon>Pseudomonadota</taxon>
        <taxon>Alphaproteobacteria</taxon>
        <taxon>Hyphomicrobiales</taxon>
        <taxon>Phyllobacteriaceae</taxon>
        <taxon>Phyllobacterium</taxon>
    </lineage>
</organism>
<dbReference type="InterPro" id="IPR001647">
    <property type="entry name" value="HTH_TetR"/>
</dbReference>
<gene>
    <name evidence="6" type="ORF">C5750_03040</name>
</gene>
<feature type="DNA-binding region" description="H-T-H motif" evidence="4">
    <location>
        <begin position="94"/>
        <end position="113"/>
    </location>
</feature>
<keyword evidence="1" id="KW-0805">Transcription regulation</keyword>
<dbReference type="Proteomes" id="UP000238563">
    <property type="component" value="Unassembled WGS sequence"/>
</dbReference>
<protein>
    <submittedName>
        <fullName evidence="6">TetR family transcriptional regulator</fullName>
    </submittedName>
</protein>
<evidence type="ECO:0000256" key="4">
    <source>
        <dbReference type="PROSITE-ProRule" id="PRU00335"/>
    </source>
</evidence>
<comment type="caution">
    <text evidence="6">The sequence shown here is derived from an EMBL/GenBank/DDBJ whole genome shotgun (WGS) entry which is preliminary data.</text>
</comment>
<evidence type="ECO:0000313" key="6">
    <source>
        <dbReference type="EMBL" id="PRD58129.1"/>
    </source>
</evidence>
<dbReference type="Pfam" id="PF00440">
    <property type="entry name" value="TetR_N"/>
    <property type="match status" value="1"/>
</dbReference>
<name>A0A2S9JXS7_9HYPH</name>
<dbReference type="InterPro" id="IPR036271">
    <property type="entry name" value="Tet_transcr_reg_TetR-rel_C_sf"/>
</dbReference>
<dbReference type="OrthoDB" id="9795242at2"/>
<evidence type="ECO:0000313" key="7">
    <source>
        <dbReference type="Proteomes" id="UP000238563"/>
    </source>
</evidence>
<feature type="domain" description="HTH tetR-type" evidence="5">
    <location>
        <begin position="71"/>
        <end position="131"/>
    </location>
</feature>
<dbReference type="PANTHER" id="PTHR47506:SF1">
    <property type="entry name" value="HTH-TYPE TRANSCRIPTIONAL REGULATOR YJDC"/>
    <property type="match status" value="1"/>
</dbReference>
<dbReference type="PANTHER" id="PTHR47506">
    <property type="entry name" value="TRANSCRIPTIONAL REGULATORY PROTEIN"/>
    <property type="match status" value="1"/>
</dbReference>
<evidence type="ECO:0000256" key="3">
    <source>
        <dbReference type="ARBA" id="ARBA00023163"/>
    </source>
</evidence>
<keyword evidence="7" id="KW-1185">Reference proteome</keyword>
<accession>A0A2S9JXS7</accession>
<keyword evidence="3" id="KW-0804">Transcription</keyword>